<feature type="compositionally biased region" description="Basic and acidic residues" evidence="1">
    <location>
        <begin position="11"/>
        <end position="20"/>
    </location>
</feature>
<keyword evidence="2" id="KW-1133">Transmembrane helix</keyword>
<dbReference type="Proteomes" id="UP001597052">
    <property type="component" value="Unassembled WGS sequence"/>
</dbReference>
<feature type="transmembrane region" description="Helical" evidence="2">
    <location>
        <begin position="64"/>
        <end position="87"/>
    </location>
</feature>
<organism evidence="3 4">
    <name type="scientific">Halohasta litorea</name>
    <dbReference type="NCBI Taxonomy" id="869891"/>
    <lineage>
        <taxon>Archaea</taxon>
        <taxon>Methanobacteriati</taxon>
        <taxon>Methanobacteriota</taxon>
        <taxon>Stenosarchaea group</taxon>
        <taxon>Halobacteria</taxon>
        <taxon>Halobacteriales</taxon>
        <taxon>Haloferacaceae</taxon>
        <taxon>Halohasta</taxon>
    </lineage>
</organism>
<evidence type="ECO:0000313" key="3">
    <source>
        <dbReference type="EMBL" id="MFD1643316.1"/>
    </source>
</evidence>
<comment type="caution">
    <text evidence="3">The sequence shown here is derived from an EMBL/GenBank/DDBJ whole genome shotgun (WGS) entry which is preliminary data.</text>
</comment>
<proteinExistence type="predicted"/>
<feature type="region of interest" description="Disordered" evidence="1">
    <location>
        <begin position="1"/>
        <end position="26"/>
    </location>
</feature>
<keyword evidence="2" id="KW-0472">Membrane</keyword>
<dbReference type="EMBL" id="JBHUDM010000005">
    <property type="protein sequence ID" value="MFD1643316.1"/>
    <property type="molecule type" value="Genomic_DNA"/>
</dbReference>
<reference evidence="3 4" key="1">
    <citation type="journal article" date="2019" name="Int. J. Syst. Evol. Microbiol.">
        <title>The Global Catalogue of Microorganisms (GCM) 10K type strain sequencing project: providing services to taxonomists for standard genome sequencing and annotation.</title>
        <authorList>
            <consortium name="The Broad Institute Genomics Platform"/>
            <consortium name="The Broad Institute Genome Sequencing Center for Infectious Disease"/>
            <person name="Wu L."/>
            <person name="Ma J."/>
        </authorList>
    </citation>
    <scope>NUCLEOTIDE SEQUENCE [LARGE SCALE GENOMIC DNA]</scope>
    <source>
        <strain evidence="3 4">CGMCC 1.10593</strain>
    </source>
</reference>
<accession>A0ABD6DBF8</accession>
<gene>
    <name evidence="3" type="ORF">ACFSBW_15695</name>
</gene>
<protein>
    <submittedName>
        <fullName evidence="3">Uncharacterized protein</fullName>
    </submittedName>
</protein>
<feature type="compositionally biased region" description="Polar residues" evidence="1">
    <location>
        <begin position="1"/>
        <end position="10"/>
    </location>
</feature>
<evidence type="ECO:0000313" key="4">
    <source>
        <dbReference type="Proteomes" id="UP001597052"/>
    </source>
</evidence>
<dbReference type="RefSeq" id="WP_256396968.1">
    <property type="nucleotide sequence ID" value="NZ_JANHDJ010000006.1"/>
</dbReference>
<evidence type="ECO:0000256" key="1">
    <source>
        <dbReference type="SAM" id="MobiDB-lite"/>
    </source>
</evidence>
<dbReference type="AlphaFoldDB" id="A0ABD6DBF8"/>
<feature type="transmembrane region" description="Helical" evidence="2">
    <location>
        <begin position="30"/>
        <end position="52"/>
    </location>
</feature>
<keyword evidence="4" id="KW-1185">Reference proteome</keyword>
<keyword evidence="2" id="KW-0812">Transmembrane</keyword>
<name>A0ABD6DBF8_9EURY</name>
<evidence type="ECO:0000256" key="2">
    <source>
        <dbReference type="SAM" id="Phobius"/>
    </source>
</evidence>
<sequence>MRSRPTQISNTEHENENPEARRRHRNQRELPAVGIVMAWLSLGFTSVAYGVITNPSTPSIGSIGMLGVILFGLATGLCLTLAVVRLLRRA</sequence>